<dbReference type="PANTHER" id="PTHR48090:SF6">
    <property type="entry name" value="SLR5056 PROTEIN"/>
    <property type="match status" value="1"/>
</dbReference>
<protein>
    <submittedName>
        <fullName evidence="1">Glycosyltransferase family 2 protein</fullName>
    </submittedName>
</protein>
<gene>
    <name evidence="1" type="ORF">ABVT43_05935</name>
</gene>
<dbReference type="PANTHER" id="PTHR48090">
    <property type="entry name" value="UNDECAPRENYL-PHOSPHATE 4-DEOXY-4-FORMAMIDO-L-ARABINOSE TRANSFERASE-RELATED"/>
    <property type="match status" value="1"/>
</dbReference>
<sequence length="289" mass="32238">MLNKTSVVIPAKNEAVSLKILIPQLKTMYPDLLEIVIVNDGSEDDTVKVCEELGVTLVTHIFSRGNGAAIKAGARKAKGEILCFMDADGQHKAESVGRLLTELSQGFDMVVGARKRHAQASKSRMLANGFYNWFSSKITNYPIKDLTSGLRCVYREKFNEFLHLLPNGFSYPTTITMAFLRAGYQVGYHFEAVSGDRIGKSHINPLSDGLRFLLIIFKVGTLYSPLKVFTPFSVLMFLTATLYYLYTFISSGQLTNMSVILFTTSVIIFLIGLVSEQINTLIFMNSRRD</sequence>
<evidence type="ECO:0000313" key="2">
    <source>
        <dbReference type="Proteomes" id="UP001548189"/>
    </source>
</evidence>
<reference evidence="1 2" key="1">
    <citation type="submission" date="2024-06" db="EMBL/GenBank/DDBJ databases">
        <authorList>
            <person name="Li F."/>
        </authorList>
    </citation>
    <scope>NUCLEOTIDE SEQUENCE [LARGE SCALE GENOMIC DNA]</scope>
    <source>
        <strain evidence="1 2">GXAS 311</strain>
    </source>
</reference>
<dbReference type="InterPro" id="IPR001173">
    <property type="entry name" value="Glyco_trans_2-like"/>
</dbReference>
<dbReference type="Pfam" id="PF00535">
    <property type="entry name" value="Glycos_transf_2"/>
    <property type="match status" value="1"/>
</dbReference>
<organism evidence="1 2">
    <name type="scientific">Aliikangiella maris</name>
    <dbReference type="NCBI Taxonomy" id="3162458"/>
    <lineage>
        <taxon>Bacteria</taxon>
        <taxon>Pseudomonadati</taxon>
        <taxon>Pseudomonadota</taxon>
        <taxon>Gammaproteobacteria</taxon>
        <taxon>Oceanospirillales</taxon>
        <taxon>Pleioneaceae</taxon>
        <taxon>Aliikangiella</taxon>
    </lineage>
</organism>
<keyword evidence="2" id="KW-1185">Reference proteome</keyword>
<dbReference type="CDD" id="cd04179">
    <property type="entry name" value="DPM_DPG-synthase_like"/>
    <property type="match status" value="1"/>
</dbReference>
<proteinExistence type="predicted"/>
<dbReference type="SUPFAM" id="SSF53448">
    <property type="entry name" value="Nucleotide-diphospho-sugar transferases"/>
    <property type="match status" value="1"/>
</dbReference>
<name>A0ABV2BRU3_9GAMM</name>
<evidence type="ECO:0000313" key="1">
    <source>
        <dbReference type="EMBL" id="MET1254660.1"/>
    </source>
</evidence>
<dbReference type="Proteomes" id="UP001548189">
    <property type="component" value="Unassembled WGS sequence"/>
</dbReference>
<dbReference type="Gene3D" id="3.90.550.10">
    <property type="entry name" value="Spore Coat Polysaccharide Biosynthesis Protein SpsA, Chain A"/>
    <property type="match status" value="1"/>
</dbReference>
<dbReference type="EMBL" id="JBEVCJ010000005">
    <property type="protein sequence ID" value="MET1254660.1"/>
    <property type="molecule type" value="Genomic_DNA"/>
</dbReference>
<accession>A0ABV2BRU3</accession>
<dbReference type="InterPro" id="IPR029044">
    <property type="entry name" value="Nucleotide-diphossugar_trans"/>
</dbReference>
<comment type="caution">
    <text evidence="1">The sequence shown here is derived from an EMBL/GenBank/DDBJ whole genome shotgun (WGS) entry which is preliminary data.</text>
</comment>
<dbReference type="InterPro" id="IPR050256">
    <property type="entry name" value="Glycosyltransferase_2"/>
</dbReference>